<proteinExistence type="inferred from homology"/>
<evidence type="ECO:0000313" key="2">
    <source>
        <dbReference type="EMBL" id="ROL53695.1"/>
    </source>
</evidence>
<organism evidence="2 3">
    <name type="scientific">Anabarilius grahami</name>
    <name type="common">Kanglang fish</name>
    <name type="synonym">Barilius grahami</name>
    <dbReference type="NCBI Taxonomy" id="495550"/>
    <lineage>
        <taxon>Eukaryota</taxon>
        <taxon>Metazoa</taxon>
        <taxon>Chordata</taxon>
        <taxon>Craniata</taxon>
        <taxon>Vertebrata</taxon>
        <taxon>Euteleostomi</taxon>
        <taxon>Actinopterygii</taxon>
        <taxon>Neopterygii</taxon>
        <taxon>Teleostei</taxon>
        <taxon>Ostariophysi</taxon>
        <taxon>Cypriniformes</taxon>
        <taxon>Xenocyprididae</taxon>
        <taxon>Xenocypridinae</taxon>
        <taxon>Xenocypridinae incertae sedis</taxon>
        <taxon>Anabarilius</taxon>
    </lineage>
</organism>
<dbReference type="OrthoDB" id="9944558at2759"/>
<dbReference type="Pfam" id="PF02513">
    <property type="entry name" value="Spin-Ssty"/>
    <property type="match status" value="1"/>
</dbReference>
<dbReference type="GO" id="GO:0007276">
    <property type="term" value="P:gamete generation"/>
    <property type="evidence" value="ECO:0007669"/>
    <property type="project" value="InterPro"/>
</dbReference>
<reference evidence="2 3" key="1">
    <citation type="submission" date="2018-10" db="EMBL/GenBank/DDBJ databases">
        <title>Genome assembly for a Yunnan-Guizhou Plateau 3E fish, Anabarilius grahami (Regan), and its evolutionary and genetic applications.</title>
        <authorList>
            <person name="Jiang W."/>
        </authorList>
    </citation>
    <scope>NUCLEOTIDE SEQUENCE [LARGE SCALE GENOMIC DNA]</scope>
    <source>
        <strain evidence="2">AG-KIZ</strain>
        <tissue evidence="2">Muscle</tissue>
    </source>
</reference>
<dbReference type="PANTHER" id="PTHR10405">
    <property type="entry name" value="SPINDLIN"/>
    <property type="match status" value="1"/>
</dbReference>
<accession>A0A3N0Z5F6</accession>
<dbReference type="AlphaFoldDB" id="A0A3N0Z5F6"/>
<dbReference type="Gene3D" id="2.80.10.70">
    <property type="entry name" value="Spindlin/Ssty"/>
    <property type="match status" value="1"/>
</dbReference>
<keyword evidence="3" id="KW-1185">Reference proteome</keyword>
<dbReference type="InterPro" id="IPR042567">
    <property type="entry name" value="SPIN/Ssty_sf"/>
</dbReference>
<gene>
    <name evidence="2" type="ORF">DPX16_2416</name>
</gene>
<evidence type="ECO:0000313" key="3">
    <source>
        <dbReference type="Proteomes" id="UP000281406"/>
    </source>
</evidence>
<dbReference type="InterPro" id="IPR003671">
    <property type="entry name" value="SPIN/Ssty"/>
</dbReference>
<comment type="similarity">
    <text evidence="1">Belongs to the SPIN/STSY family.</text>
</comment>
<evidence type="ECO:0000256" key="1">
    <source>
        <dbReference type="ARBA" id="ARBA00009467"/>
    </source>
</evidence>
<protein>
    <submittedName>
        <fullName evidence="2">Spindlin-W</fullName>
    </submittedName>
</protein>
<dbReference type="Proteomes" id="UP000281406">
    <property type="component" value="Unassembled WGS sequence"/>
</dbReference>
<sequence>MIQMCDSAGIRRLLVIKSFPPCFPPSDPEFREPGEVSDSLVGKQVECLNKEGAQRMGTIIQQVQAKPSVYFIKFDDDYHIYVYDMVGS</sequence>
<comment type="caution">
    <text evidence="2">The sequence shown here is derived from an EMBL/GenBank/DDBJ whole genome shotgun (WGS) entry which is preliminary data.</text>
</comment>
<name>A0A3N0Z5F6_ANAGA</name>
<dbReference type="EMBL" id="RJVU01007774">
    <property type="protein sequence ID" value="ROL53695.1"/>
    <property type="molecule type" value="Genomic_DNA"/>
</dbReference>